<proteinExistence type="predicted"/>
<name>A0A0D8JVH0_COCIM</name>
<dbReference type="GeneID" id="24164962"/>
<sequence length="59" mass="6922">MVWKVTKESFQKLAENILKFSSKDSHSRYQSQYYKNKVYSKQKSEKGSWAFPDVAAPES</sequence>
<evidence type="ECO:0000313" key="1">
    <source>
        <dbReference type="EMBL" id="KJF60941.1"/>
    </source>
</evidence>
<dbReference type="KEGG" id="cim:CIMG_13335"/>
<evidence type="ECO:0000313" key="2">
    <source>
        <dbReference type="Proteomes" id="UP000001261"/>
    </source>
</evidence>
<keyword evidence="2" id="KW-1185">Reference proteome</keyword>
<dbReference type="InParanoid" id="A0A0D8JVH0"/>
<gene>
    <name evidence="1" type="ORF">CIMG_13335</name>
</gene>
<dbReference type="VEuPathDB" id="FungiDB:CIMG_13335"/>
<protein>
    <submittedName>
        <fullName evidence="1">Uncharacterized protein</fullName>
    </submittedName>
</protein>
<organism evidence="1 2">
    <name type="scientific">Coccidioides immitis (strain RS)</name>
    <name type="common">Valley fever fungus</name>
    <dbReference type="NCBI Taxonomy" id="246410"/>
    <lineage>
        <taxon>Eukaryota</taxon>
        <taxon>Fungi</taxon>
        <taxon>Dikarya</taxon>
        <taxon>Ascomycota</taxon>
        <taxon>Pezizomycotina</taxon>
        <taxon>Eurotiomycetes</taxon>
        <taxon>Eurotiomycetidae</taxon>
        <taxon>Onygenales</taxon>
        <taxon>Onygenaceae</taxon>
        <taxon>Coccidioides</taxon>
    </lineage>
</organism>
<dbReference type="EMBL" id="GG704913">
    <property type="protein sequence ID" value="KJF60941.1"/>
    <property type="molecule type" value="Genomic_DNA"/>
</dbReference>
<dbReference type="AlphaFoldDB" id="A0A0D8JVH0"/>
<accession>A0A0D8JVH0</accession>
<reference evidence="2" key="2">
    <citation type="journal article" date="2010" name="Genome Res.">
        <title>Population genomic sequencing of Coccidioides fungi reveals recent hybridization and transposon control.</title>
        <authorList>
            <person name="Neafsey D.E."/>
            <person name="Barker B.M."/>
            <person name="Sharpton T.J."/>
            <person name="Stajich J.E."/>
            <person name="Park D.J."/>
            <person name="Whiston E."/>
            <person name="Hung C.-Y."/>
            <person name="McMahan C."/>
            <person name="White J."/>
            <person name="Sykes S."/>
            <person name="Heiman D."/>
            <person name="Young S."/>
            <person name="Zeng Q."/>
            <person name="Abouelleil A."/>
            <person name="Aftuck L."/>
            <person name="Bessette D."/>
            <person name="Brown A."/>
            <person name="FitzGerald M."/>
            <person name="Lui A."/>
            <person name="Macdonald J.P."/>
            <person name="Priest M."/>
            <person name="Orbach M.J."/>
            <person name="Galgiani J.N."/>
            <person name="Kirkland T.N."/>
            <person name="Cole G.T."/>
            <person name="Birren B.W."/>
            <person name="Henn M.R."/>
            <person name="Taylor J.W."/>
            <person name="Rounsley S.D."/>
        </authorList>
    </citation>
    <scope>GENOME REANNOTATION</scope>
    <source>
        <strain evidence="2">RS</strain>
    </source>
</reference>
<dbReference type="RefSeq" id="XP_004445203.1">
    <property type="nucleotide sequence ID" value="XM_004445146.1"/>
</dbReference>
<dbReference type="Proteomes" id="UP000001261">
    <property type="component" value="Unassembled WGS sequence"/>
</dbReference>
<reference evidence="2" key="1">
    <citation type="journal article" date="2009" name="Genome Res.">
        <title>Comparative genomic analyses of the human fungal pathogens Coccidioides and their relatives.</title>
        <authorList>
            <person name="Sharpton T.J."/>
            <person name="Stajich J.E."/>
            <person name="Rounsley S.D."/>
            <person name="Gardner M.J."/>
            <person name="Wortman J.R."/>
            <person name="Jordar V.S."/>
            <person name="Maiti R."/>
            <person name="Kodira C.D."/>
            <person name="Neafsey D.E."/>
            <person name="Zeng Q."/>
            <person name="Hung C.-Y."/>
            <person name="McMahan C."/>
            <person name="Muszewska A."/>
            <person name="Grynberg M."/>
            <person name="Mandel M.A."/>
            <person name="Kellner E.M."/>
            <person name="Barker B.M."/>
            <person name="Galgiani J.N."/>
            <person name="Orbach M.J."/>
            <person name="Kirkland T.N."/>
            <person name="Cole G.T."/>
            <person name="Henn M.R."/>
            <person name="Birren B.W."/>
            <person name="Taylor J.W."/>
        </authorList>
    </citation>
    <scope>NUCLEOTIDE SEQUENCE [LARGE SCALE GENOMIC DNA]</scope>
    <source>
        <strain evidence="2">RS</strain>
    </source>
</reference>